<keyword evidence="5 7" id="KW-1133">Transmembrane helix</keyword>
<proteinExistence type="predicted"/>
<keyword evidence="10" id="KW-1185">Reference proteome</keyword>
<dbReference type="PROSITE" id="PS50850">
    <property type="entry name" value="MFS"/>
    <property type="match status" value="1"/>
</dbReference>
<gene>
    <name evidence="9" type="ORF">ACFSVL_43275</name>
</gene>
<dbReference type="RefSeq" id="WP_378313453.1">
    <property type="nucleotide sequence ID" value="NZ_JBHUKS010000037.1"/>
</dbReference>
<dbReference type="InterPro" id="IPR020846">
    <property type="entry name" value="MFS_dom"/>
</dbReference>
<evidence type="ECO:0000259" key="8">
    <source>
        <dbReference type="PROSITE" id="PS50850"/>
    </source>
</evidence>
<evidence type="ECO:0000256" key="4">
    <source>
        <dbReference type="ARBA" id="ARBA00022692"/>
    </source>
</evidence>
<evidence type="ECO:0000256" key="3">
    <source>
        <dbReference type="ARBA" id="ARBA00022475"/>
    </source>
</evidence>
<feature type="transmembrane region" description="Helical" evidence="7">
    <location>
        <begin position="150"/>
        <end position="173"/>
    </location>
</feature>
<feature type="transmembrane region" description="Helical" evidence="7">
    <location>
        <begin position="305"/>
        <end position="324"/>
    </location>
</feature>
<evidence type="ECO:0000313" key="9">
    <source>
        <dbReference type="EMBL" id="MFD2474291.1"/>
    </source>
</evidence>
<dbReference type="InterPro" id="IPR036259">
    <property type="entry name" value="MFS_trans_sf"/>
</dbReference>
<dbReference type="InterPro" id="IPR011701">
    <property type="entry name" value="MFS"/>
</dbReference>
<keyword evidence="6 7" id="KW-0472">Membrane</keyword>
<feature type="transmembrane region" description="Helical" evidence="7">
    <location>
        <begin position="330"/>
        <end position="354"/>
    </location>
</feature>
<sequence>MTAPARADTSRIATASFIGTAIEFYDFYIYGTAAALVFGKVFFPNFSSAAGVLASLGTFAVGFVARPVGAVLFGHWGDRIGRKSMLVTSLLVMGLSTVAVGLVPEYGTLGIWSPILLVVLRFVQGIGLGGEWGGAVLMSTEYAPPGKRGLYSAFPQLGPAIGFVLGNLLFLVLDAVLPPEAFLSWGWRLPFLFSTVLLAVGFYVRIKIAETPVFQAALDKAEQAKVPLFELLRKQPRVLVLATLSFVLSHALFYTVTTFCLSMATTTLGIPRTTVLIGLLIAAAVMGVATLVFAMKSDRWGRRRLSAAAGVSVVVWAFPLFALLQTGNPVLLTLGFVGGLACFAMLYGPMGAYLPELFRVRYRYSGASIAYSVAGVLGGGIVPLISTDLWASTGSTVPVALVLVGLGVLSFLCVLGLPETKDHDFADGLAEESGRTHPGGG</sequence>
<feature type="transmembrane region" description="Helical" evidence="7">
    <location>
        <begin position="50"/>
        <end position="73"/>
    </location>
</feature>
<protein>
    <submittedName>
        <fullName evidence="9">MFS transporter</fullName>
    </submittedName>
</protein>
<feature type="transmembrane region" description="Helical" evidence="7">
    <location>
        <begin position="366"/>
        <end position="385"/>
    </location>
</feature>
<keyword evidence="3" id="KW-1003">Cell membrane</keyword>
<dbReference type="CDD" id="cd17369">
    <property type="entry name" value="MFS_ShiA_like"/>
    <property type="match status" value="1"/>
</dbReference>
<name>A0ABW5HM26_9PSEU</name>
<dbReference type="Gene3D" id="1.20.1250.20">
    <property type="entry name" value="MFS general substrate transporter like domains"/>
    <property type="match status" value="1"/>
</dbReference>
<feature type="transmembrane region" description="Helical" evidence="7">
    <location>
        <begin position="397"/>
        <end position="417"/>
    </location>
</feature>
<evidence type="ECO:0000256" key="7">
    <source>
        <dbReference type="SAM" id="Phobius"/>
    </source>
</evidence>
<dbReference type="EMBL" id="JBHUKS010000037">
    <property type="protein sequence ID" value="MFD2474291.1"/>
    <property type="molecule type" value="Genomic_DNA"/>
</dbReference>
<evidence type="ECO:0000313" key="10">
    <source>
        <dbReference type="Proteomes" id="UP001597483"/>
    </source>
</evidence>
<evidence type="ECO:0000256" key="2">
    <source>
        <dbReference type="ARBA" id="ARBA00022448"/>
    </source>
</evidence>
<feature type="transmembrane region" description="Helical" evidence="7">
    <location>
        <begin position="270"/>
        <end position="293"/>
    </location>
</feature>
<feature type="transmembrane region" description="Helical" evidence="7">
    <location>
        <begin position="12"/>
        <end position="38"/>
    </location>
</feature>
<comment type="subcellular location">
    <subcellularLocation>
        <location evidence="1">Cell membrane</location>
        <topology evidence="1">Multi-pass membrane protein</topology>
    </subcellularLocation>
</comment>
<evidence type="ECO:0000256" key="1">
    <source>
        <dbReference type="ARBA" id="ARBA00004651"/>
    </source>
</evidence>
<feature type="transmembrane region" description="Helical" evidence="7">
    <location>
        <begin position="109"/>
        <end position="129"/>
    </location>
</feature>
<feature type="transmembrane region" description="Helical" evidence="7">
    <location>
        <begin position="85"/>
        <end position="103"/>
    </location>
</feature>
<evidence type="ECO:0000256" key="5">
    <source>
        <dbReference type="ARBA" id="ARBA00022989"/>
    </source>
</evidence>
<reference evidence="10" key="1">
    <citation type="journal article" date="2019" name="Int. J. Syst. Evol. Microbiol.">
        <title>The Global Catalogue of Microorganisms (GCM) 10K type strain sequencing project: providing services to taxonomists for standard genome sequencing and annotation.</title>
        <authorList>
            <consortium name="The Broad Institute Genomics Platform"/>
            <consortium name="The Broad Institute Genome Sequencing Center for Infectious Disease"/>
            <person name="Wu L."/>
            <person name="Ma J."/>
        </authorList>
    </citation>
    <scope>NUCLEOTIDE SEQUENCE [LARGE SCALE GENOMIC DNA]</scope>
    <source>
        <strain evidence="10">CGMCC 4.7641</strain>
    </source>
</reference>
<organism evidence="9 10">
    <name type="scientific">Amycolatopsis silviterrae</name>
    <dbReference type="NCBI Taxonomy" id="1656914"/>
    <lineage>
        <taxon>Bacteria</taxon>
        <taxon>Bacillati</taxon>
        <taxon>Actinomycetota</taxon>
        <taxon>Actinomycetes</taxon>
        <taxon>Pseudonocardiales</taxon>
        <taxon>Pseudonocardiaceae</taxon>
        <taxon>Amycolatopsis</taxon>
    </lineage>
</organism>
<dbReference type="Pfam" id="PF07690">
    <property type="entry name" value="MFS_1"/>
    <property type="match status" value="1"/>
</dbReference>
<accession>A0ABW5HM26</accession>
<dbReference type="SUPFAM" id="SSF103473">
    <property type="entry name" value="MFS general substrate transporter"/>
    <property type="match status" value="1"/>
</dbReference>
<keyword evidence="4 7" id="KW-0812">Transmembrane</keyword>
<feature type="transmembrane region" description="Helical" evidence="7">
    <location>
        <begin position="238"/>
        <end position="264"/>
    </location>
</feature>
<dbReference type="PANTHER" id="PTHR43045">
    <property type="entry name" value="SHIKIMATE TRANSPORTER"/>
    <property type="match status" value="1"/>
</dbReference>
<feature type="domain" description="Major facilitator superfamily (MFS) profile" evidence="8">
    <location>
        <begin position="12"/>
        <end position="422"/>
    </location>
</feature>
<evidence type="ECO:0000256" key="6">
    <source>
        <dbReference type="ARBA" id="ARBA00023136"/>
    </source>
</evidence>
<dbReference type="PANTHER" id="PTHR43045:SF2">
    <property type="entry name" value="INNER MEMBRANE METABOLITE TRANSPORT PROTEIN YHJE"/>
    <property type="match status" value="1"/>
</dbReference>
<dbReference type="Proteomes" id="UP001597483">
    <property type="component" value="Unassembled WGS sequence"/>
</dbReference>
<comment type="caution">
    <text evidence="9">The sequence shown here is derived from an EMBL/GenBank/DDBJ whole genome shotgun (WGS) entry which is preliminary data.</text>
</comment>
<feature type="transmembrane region" description="Helical" evidence="7">
    <location>
        <begin position="185"/>
        <end position="204"/>
    </location>
</feature>
<keyword evidence="2" id="KW-0813">Transport</keyword>